<feature type="transmembrane region" description="Helical" evidence="5">
    <location>
        <begin position="101"/>
        <end position="118"/>
    </location>
</feature>
<keyword evidence="3 5" id="KW-1133">Transmembrane helix</keyword>
<feature type="transmembrane region" description="Helical" evidence="5">
    <location>
        <begin position="26"/>
        <end position="45"/>
    </location>
</feature>
<proteinExistence type="predicted"/>
<evidence type="ECO:0000313" key="8">
    <source>
        <dbReference type="Proteomes" id="UP000265419"/>
    </source>
</evidence>
<evidence type="ECO:0000256" key="4">
    <source>
        <dbReference type="ARBA" id="ARBA00023136"/>
    </source>
</evidence>
<reference evidence="7 8" key="1">
    <citation type="submission" date="2018-07" db="EMBL/GenBank/DDBJ databases">
        <title>Arthrobacter sp. nov., isolated from raw cow's milk with high bacterial count.</title>
        <authorList>
            <person name="Hahne J."/>
            <person name="Isele D."/>
            <person name="Lipski A."/>
        </authorList>
    </citation>
    <scope>NUCLEOTIDE SEQUENCE [LARGE SCALE GENOMIC DNA]</scope>
    <source>
        <strain evidence="7 8">JZ R-35</strain>
    </source>
</reference>
<protein>
    <submittedName>
        <fullName evidence="7">FUSC family protein</fullName>
    </submittedName>
</protein>
<dbReference type="EMBL" id="QQXK01000004">
    <property type="protein sequence ID" value="RII43325.1"/>
    <property type="molecule type" value="Genomic_DNA"/>
</dbReference>
<sequence length="379" mass="40387">MKHPALTRTGHRLSSRWRAGLRRVRVSLPKIVLATVGSVFSYWFAEEVLGHPGPLFAATSALISLNFASTSHVRRTLEVALGCTLGIAVGDLMLMGLGHGLWQAAVVVFASLVISRFLDSGVVFSMQFGLQALLVVLLPAPPGGPFTRSLDAVVGGVVALILIALWPRDPRRAPAKDLSRLLRTVAGILRDLGTSVAADDAQRAWHTLVEARGTQGLVDLSARELTEAEELARLLPTARRHRGEVAGLRDLSRQADLAVRNVRMTCRRTASLMSYGALDPAARASLSELLDSLADGVALLGASVAETSPGARDRLRAKARDTLVNSAAALDPDRLGGDDPQLTGLLMQLRPLAVDLLEAAGVRHEEAVAYLPSLRSVGD</sequence>
<comment type="caution">
    <text evidence="7">The sequence shown here is derived from an EMBL/GenBank/DDBJ whole genome shotgun (WGS) entry which is preliminary data.</text>
</comment>
<keyword evidence="4 5" id="KW-0472">Membrane</keyword>
<dbReference type="InterPro" id="IPR049453">
    <property type="entry name" value="Memb_transporter_dom"/>
</dbReference>
<dbReference type="AlphaFoldDB" id="A0A399JCQ1"/>
<dbReference type="Proteomes" id="UP000265419">
    <property type="component" value="Unassembled WGS sequence"/>
</dbReference>
<evidence type="ECO:0000259" key="6">
    <source>
        <dbReference type="Pfam" id="PF13515"/>
    </source>
</evidence>
<evidence type="ECO:0000313" key="7">
    <source>
        <dbReference type="EMBL" id="RII43325.1"/>
    </source>
</evidence>
<accession>A0A399JCQ1</accession>
<keyword evidence="2 5" id="KW-0812">Transmembrane</keyword>
<evidence type="ECO:0000256" key="5">
    <source>
        <dbReference type="SAM" id="Phobius"/>
    </source>
</evidence>
<gene>
    <name evidence="7" type="ORF">DWB68_03235</name>
</gene>
<organism evidence="7 8">
    <name type="scientific">Galactobacter valiniphilus</name>
    <dbReference type="NCBI Taxonomy" id="2676122"/>
    <lineage>
        <taxon>Bacteria</taxon>
        <taxon>Bacillati</taxon>
        <taxon>Actinomycetota</taxon>
        <taxon>Actinomycetes</taxon>
        <taxon>Micrococcales</taxon>
        <taxon>Micrococcaceae</taxon>
        <taxon>Galactobacter</taxon>
    </lineage>
</organism>
<evidence type="ECO:0000256" key="3">
    <source>
        <dbReference type="ARBA" id="ARBA00022989"/>
    </source>
</evidence>
<evidence type="ECO:0000256" key="2">
    <source>
        <dbReference type="ARBA" id="ARBA00022692"/>
    </source>
</evidence>
<keyword evidence="8" id="KW-1185">Reference proteome</keyword>
<feature type="domain" description="Integral membrane bound transporter" evidence="6">
    <location>
        <begin position="42"/>
        <end position="161"/>
    </location>
</feature>
<name>A0A399JCQ1_9MICC</name>
<dbReference type="GO" id="GO:0016020">
    <property type="term" value="C:membrane"/>
    <property type="evidence" value="ECO:0007669"/>
    <property type="project" value="UniProtKB-SubCell"/>
</dbReference>
<evidence type="ECO:0000256" key="1">
    <source>
        <dbReference type="ARBA" id="ARBA00004141"/>
    </source>
</evidence>
<feature type="transmembrane region" description="Helical" evidence="5">
    <location>
        <begin position="123"/>
        <end position="140"/>
    </location>
</feature>
<dbReference type="Pfam" id="PF13515">
    <property type="entry name" value="FUSC_2"/>
    <property type="match status" value="1"/>
</dbReference>
<comment type="subcellular location">
    <subcellularLocation>
        <location evidence="1">Membrane</location>
        <topology evidence="1">Multi-pass membrane protein</topology>
    </subcellularLocation>
</comment>
<feature type="transmembrane region" description="Helical" evidence="5">
    <location>
        <begin position="146"/>
        <end position="166"/>
    </location>
</feature>